<evidence type="ECO:0008006" key="3">
    <source>
        <dbReference type="Google" id="ProtNLM"/>
    </source>
</evidence>
<dbReference type="Pfam" id="PF08757">
    <property type="entry name" value="CotH"/>
    <property type="match status" value="1"/>
</dbReference>
<accession>A0A367GJQ1</accession>
<proteinExistence type="predicted"/>
<sequence length="513" mass="58330">MINKICFLLVLLCLFSCKKDKPIVSHDDSITDTPAITSVVVEAKNNPGKIPADVKFTINKGVISVLIPYLKIDKKLVLTFATRYPGTIVRVNDTIIVSGKTVTDFSKKVTYSVTTPKGITQKYAVIVKSFTGIPILYLHTDAPVVSKKDYVTGRLVVDPNTQFNQEKTTIPLEVRGRGNSTWDLPKKPYRLKFITKAPMLGMPEARNWVLLANHADKTLLRTNIAFETGRKLGADFTPEGRHVELVLNGEYAGNYLLTNQVEVHENRVNIPELKPGNVSAEEITGGYLLELDQRMDEDFWFSTKRVGPFAIKSPDDITEVQLNYIKNYVQDAENALFADNFTDPETGYAKYIDVNSFINWFLVQELLKNMDSKGFSSIFYYKNRGGKLGMGPIWDFDVSIGNITDPELQNPVGWWVKDGIWFKRLFEDPNFRSTVKKRWSEVKRAGMVSFTPFIDSTANYINLSQKKNFERWPIMNVAWPKPVALGSYEKEVAEVKNWLTRRATWMDAQINSF</sequence>
<dbReference type="InterPro" id="IPR014867">
    <property type="entry name" value="Spore_coat_CotH_CotH2/3/7"/>
</dbReference>
<dbReference type="AlphaFoldDB" id="A0A367GJQ1"/>
<keyword evidence="2" id="KW-1185">Reference proteome</keyword>
<dbReference type="Proteomes" id="UP000253209">
    <property type="component" value="Unassembled WGS sequence"/>
</dbReference>
<reference evidence="1 2" key="1">
    <citation type="submission" date="2018-05" db="EMBL/GenBank/DDBJ databases">
        <title>Mucilaginibacter hurinus sp. nov., isolated from briquette warehouse soil.</title>
        <authorList>
            <person name="Choi L."/>
        </authorList>
    </citation>
    <scope>NUCLEOTIDE SEQUENCE [LARGE SCALE GENOMIC DNA]</scope>
    <source>
        <strain evidence="1 2">ZR32</strain>
    </source>
</reference>
<gene>
    <name evidence="1" type="ORF">DJ568_16740</name>
</gene>
<organism evidence="1 2">
    <name type="scientific">Mucilaginibacter hurinus</name>
    <dbReference type="NCBI Taxonomy" id="2201324"/>
    <lineage>
        <taxon>Bacteria</taxon>
        <taxon>Pseudomonadati</taxon>
        <taxon>Bacteroidota</taxon>
        <taxon>Sphingobacteriia</taxon>
        <taxon>Sphingobacteriales</taxon>
        <taxon>Sphingobacteriaceae</taxon>
        <taxon>Mucilaginibacter</taxon>
    </lineage>
</organism>
<dbReference type="Gene3D" id="2.60.40.2340">
    <property type="match status" value="1"/>
</dbReference>
<dbReference type="OrthoDB" id="9803752at2"/>
<comment type="caution">
    <text evidence="1">The sequence shown here is derived from an EMBL/GenBank/DDBJ whole genome shotgun (WGS) entry which is preliminary data.</text>
</comment>
<dbReference type="RefSeq" id="WP_114006455.1">
    <property type="nucleotide sequence ID" value="NZ_QGDC01000011.1"/>
</dbReference>
<protein>
    <recommendedName>
        <fullName evidence="3">Spore coat protein CotH</fullName>
    </recommendedName>
</protein>
<dbReference type="EMBL" id="QGDC01000011">
    <property type="protein sequence ID" value="RCH53682.1"/>
    <property type="molecule type" value="Genomic_DNA"/>
</dbReference>
<evidence type="ECO:0000313" key="1">
    <source>
        <dbReference type="EMBL" id="RCH53682.1"/>
    </source>
</evidence>
<name>A0A367GJQ1_9SPHI</name>
<evidence type="ECO:0000313" key="2">
    <source>
        <dbReference type="Proteomes" id="UP000253209"/>
    </source>
</evidence>